<dbReference type="PANTHER" id="PTHR47074">
    <property type="entry name" value="BNAC02G40300D PROTEIN"/>
    <property type="match status" value="1"/>
</dbReference>
<name>A0A392RCV2_9FABA</name>
<feature type="domain" description="RNase H type-1" evidence="1">
    <location>
        <begin position="9"/>
        <end position="71"/>
    </location>
</feature>
<reference evidence="2 3" key="1">
    <citation type="journal article" date="2018" name="Front. Plant Sci.">
        <title>Red Clover (Trifolium pratense) and Zigzag Clover (T. medium) - A Picture of Genomic Similarities and Differences.</title>
        <authorList>
            <person name="Dluhosova J."/>
            <person name="Istvanek J."/>
            <person name="Nedelnik J."/>
            <person name="Repkova J."/>
        </authorList>
    </citation>
    <scope>NUCLEOTIDE SEQUENCE [LARGE SCALE GENOMIC DNA]</scope>
    <source>
        <strain evidence="3">cv. 10/8</strain>
        <tissue evidence="2">Leaf</tissue>
    </source>
</reference>
<proteinExistence type="predicted"/>
<evidence type="ECO:0000259" key="1">
    <source>
        <dbReference type="Pfam" id="PF13456"/>
    </source>
</evidence>
<dbReference type="Pfam" id="PF13456">
    <property type="entry name" value="RVT_3"/>
    <property type="match status" value="1"/>
</dbReference>
<dbReference type="InterPro" id="IPR052929">
    <property type="entry name" value="RNase_H-like_EbsB-rel"/>
</dbReference>
<protein>
    <recommendedName>
        <fullName evidence="1">RNase H type-1 domain-containing protein</fullName>
    </recommendedName>
</protein>
<keyword evidence="3" id="KW-1185">Reference proteome</keyword>
<dbReference type="InterPro" id="IPR044730">
    <property type="entry name" value="RNase_H-like_dom_plant"/>
</dbReference>
<comment type="caution">
    <text evidence="2">The sequence shown here is derived from an EMBL/GenBank/DDBJ whole genome shotgun (WGS) entry which is preliminary data.</text>
</comment>
<dbReference type="AlphaFoldDB" id="A0A392RCV2"/>
<sequence>MFMSEKKVSMRACIRDERGDFVAVFSSFRDGIFTPAEAWGLLQGLECLATLGHSKVIIEMDCKMVVNDVKYYKPLSLNNR</sequence>
<accession>A0A392RCV2</accession>
<evidence type="ECO:0000313" key="2">
    <source>
        <dbReference type="EMBL" id="MCI34411.1"/>
    </source>
</evidence>
<dbReference type="GO" id="GO:0003676">
    <property type="term" value="F:nucleic acid binding"/>
    <property type="evidence" value="ECO:0007669"/>
    <property type="project" value="InterPro"/>
</dbReference>
<dbReference type="EMBL" id="LXQA010213381">
    <property type="protein sequence ID" value="MCI34411.1"/>
    <property type="molecule type" value="Genomic_DNA"/>
</dbReference>
<dbReference type="GO" id="GO:0004523">
    <property type="term" value="F:RNA-DNA hybrid ribonuclease activity"/>
    <property type="evidence" value="ECO:0007669"/>
    <property type="project" value="InterPro"/>
</dbReference>
<evidence type="ECO:0000313" key="3">
    <source>
        <dbReference type="Proteomes" id="UP000265520"/>
    </source>
</evidence>
<organism evidence="2 3">
    <name type="scientific">Trifolium medium</name>
    <dbReference type="NCBI Taxonomy" id="97028"/>
    <lineage>
        <taxon>Eukaryota</taxon>
        <taxon>Viridiplantae</taxon>
        <taxon>Streptophyta</taxon>
        <taxon>Embryophyta</taxon>
        <taxon>Tracheophyta</taxon>
        <taxon>Spermatophyta</taxon>
        <taxon>Magnoliopsida</taxon>
        <taxon>eudicotyledons</taxon>
        <taxon>Gunneridae</taxon>
        <taxon>Pentapetalae</taxon>
        <taxon>rosids</taxon>
        <taxon>fabids</taxon>
        <taxon>Fabales</taxon>
        <taxon>Fabaceae</taxon>
        <taxon>Papilionoideae</taxon>
        <taxon>50 kb inversion clade</taxon>
        <taxon>NPAAA clade</taxon>
        <taxon>Hologalegina</taxon>
        <taxon>IRL clade</taxon>
        <taxon>Trifolieae</taxon>
        <taxon>Trifolium</taxon>
    </lineage>
</organism>
<dbReference type="CDD" id="cd06222">
    <property type="entry name" value="RNase_H_like"/>
    <property type="match status" value="1"/>
</dbReference>
<dbReference type="Proteomes" id="UP000265520">
    <property type="component" value="Unassembled WGS sequence"/>
</dbReference>
<dbReference type="PANTHER" id="PTHR47074:SF48">
    <property type="entry name" value="POLYNUCLEOTIDYL TRANSFERASE, RIBONUCLEASE H-LIKE SUPERFAMILY PROTEIN"/>
    <property type="match status" value="1"/>
</dbReference>
<dbReference type="InterPro" id="IPR002156">
    <property type="entry name" value="RNaseH_domain"/>
</dbReference>